<dbReference type="Pfam" id="PF02776">
    <property type="entry name" value="TPP_enzyme_N"/>
    <property type="match status" value="1"/>
</dbReference>
<dbReference type="GO" id="GO:0030976">
    <property type="term" value="F:thiamine pyrophosphate binding"/>
    <property type="evidence" value="ECO:0007669"/>
    <property type="project" value="InterPro"/>
</dbReference>
<name>A0AAN6UVN4_9PEZI</name>
<dbReference type="InterPro" id="IPR029035">
    <property type="entry name" value="DHS-like_NAD/FAD-binding_dom"/>
</dbReference>
<evidence type="ECO:0000259" key="6">
    <source>
        <dbReference type="Pfam" id="PF02776"/>
    </source>
</evidence>
<evidence type="ECO:0000313" key="7">
    <source>
        <dbReference type="EMBL" id="KAK4139631.1"/>
    </source>
</evidence>
<dbReference type="InterPro" id="IPR011766">
    <property type="entry name" value="TPP_enzyme_TPP-bd"/>
</dbReference>
<feature type="domain" description="Thiamine pyrophosphate enzyme central" evidence="4">
    <location>
        <begin position="244"/>
        <end position="381"/>
    </location>
</feature>
<evidence type="ECO:0000313" key="8">
    <source>
        <dbReference type="Proteomes" id="UP001302676"/>
    </source>
</evidence>
<dbReference type="InterPro" id="IPR029061">
    <property type="entry name" value="THDP-binding"/>
</dbReference>
<dbReference type="PANTHER" id="PTHR18968">
    <property type="entry name" value="THIAMINE PYROPHOSPHATE ENZYMES"/>
    <property type="match status" value="1"/>
</dbReference>
<evidence type="ECO:0000256" key="1">
    <source>
        <dbReference type="ARBA" id="ARBA00007812"/>
    </source>
</evidence>
<dbReference type="GO" id="GO:0050660">
    <property type="term" value="F:flavin adenine dinucleotide binding"/>
    <property type="evidence" value="ECO:0007669"/>
    <property type="project" value="TreeGrafter"/>
</dbReference>
<keyword evidence="8" id="KW-1185">Reference proteome</keyword>
<comment type="caution">
    <text evidence="7">The sequence shown here is derived from an EMBL/GenBank/DDBJ whole genome shotgun (WGS) entry which is preliminary data.</text>
</comment>
<accession>A0AAN6UVN4</accession>
<dbReference type="AlphaFoldDB" id="A0AAN6UVN4"/>
<organism evidence="7 8">
    <name type="scientific">Dichotomopilus funicola</name>
    <dbReference type="NCBI Taxonomy" id="1934379"/>
    <lineage>
        <taxon>Eukaryota</taxon>
        <taxon>Fungi</taxon>
        <taxon>Dikarya</taxon>
        <taxon>Ascomycota</taxon>
        <taxon>Pezizomycotina</taxon>
        <taxon>Sordariomycetes</taxon>
        <taxon>Sordariomycetidae</taxon>
        <taxon>Sordariales</taxon>
        <taxon>Chaetomiaceae</taxon>
        <taxon>Dichotomopilus</taxon>
    </lineage>
</organism>
<keyword evidence="2 3" id="KW-0786">Thiamine pyrophosphate</keyword>
<comment type="similarity">
    <text evidence="1 3">Belongs to the TPP enzyme family.</text>
</comment>
<dbReference type="SUPFAM" id="SSF52518">
    <property type="entry name" value="Thiamin diphosphate-binding fold (THDP-binding)"/>
    <property type="match status" value="2"/>
</dbReference>
<dbReference type="CDD" id="cd02002">
    <property type="entry name" value="TPP_BFDC"/>
    <property type="match status" value="1"/>
</dbReference>
<feature type="domain" description="Thiamine pyrophosphate enzyme TPP-binding" evidence="5">
    <location>
        <begin position="467"/>
        <end position="628"/>
    </location>
</feature>
<dbReference type="Pfam" id="PF02775">
    <property type="entry name" value="TPP_enzyme_C"/>
    <property type="match status" value="1"/>
</dbReference>
<proteinExistence type="inferred from homology"/>
<reference evidence="7" key="2">
    <citation type="submission" date="2023-05" db="EMBL/GenBank/DDBJ databases">
        <authorList>
            <consortium name="Lawrence Berkeley National Laboratory"/>
            <person name="Steindorff A."/>
            <person name="Hensen N."/>
            <person name="Bonometti L."/>
            <person name="Westerberg I."/>
            <person name="Brannstrom I.O."/>
            <person name="Guillou S."/>
            <person name="Cros-Aarteil S."/>
            <person name="Calhoun S."/>
            <person name="Haridas S."/>
            <person name="Kuo A."/>
            <person name="Mondo S."/>
            <person name="Pangilinan J."/>
            <person name="Riley R."/>
            <person name="Labutti K."/>
            <person name="Andreopoulos B."/>
            <person name="Lipzen A."/>
            <person name="Chen C."/>
            <person name="Yanf M."/>
            <person name="Daum C."/>
            <person name="Ng V."/>
            <person name="Clum A."/>
            <person name="Ohm R."/>
            <person name="Martin F."/>
            <person name="Silar P."/>
            <person name="Natvig D."/>
            <person name="Lalanne C."/>
            <person name="Gautier V."/>
            <person name="Ament-Velasquez S.L."/>
            <person name="Kruys A."/>
            <person name="Hutchinson M.I."/>
            <person name="Powell A.J."/>
            <person name="Barry K."/>
            <person name="Miller A.N."/>
            <person name="Grigoriev I.V."/>
            <person name="Debuchy R."/>
            <person name="Gladieux P."/>
            <person name="Thoren M.H."/>
            <person name="Johannesson H."/>
        </authorList>
    </citation>
    <scope>NUCLEOTIDE SEQUENCE</scope>
    <source>
        <strain evidence="7">CBS 141.50</strain>
    </source>
</reference>
<gene>
    <name evidence="7" type="ORF">C8A04DRAFT_40554</name>
</gene>
<dbReference type="Gene3D" id="3.40.50.1220">
    <property type="entry name" value="TPP-binding domain"/>
    <property type="match status" value="1"/>
</dbReference>
<protein>
    <submittedName>
        <fullName evidence="7">Thiamine pyrophosphate enzyme, N-terminal TPP binding domain-containing protein</fullName>
    </submittedName>
</protein>
<sequence>MLKSGWLAHQMPLRPVSGKHNFNEYIPIFKLSLAMEGSEGILLPPVRPQRPHRWARDYLFDVCRELGITRIFGVPGVNEIPWIDGTSYPENGVEYVECLHENIAIGAAMGSARMTGKPAILIVHVTPGIAHAITNLFNASRSQFPLVILCAQQQNALVVQEPLLSSDTVPLARNYCKWAHEMKSEDDMKLVLQRAFKEAMAPPNGAVFLSVPWEFTMRRIPDDDRLEGITRISPRFGPDPDSVRDLAGRLAAARNPLIVAGDAVGLADAWKELRDLAHVIGAPVLQQALSAVANYPNNDSHWQGELPNNQAGMQSAFKDHDVAFLCGFSNQAQVLIYKPSDGPLIPDSVSKLYLSNCIWDIGKNYHGDAAVFADIKVALPQITTQVNAVMTPLFTTQRNERNRTLAYGAVERSVQWQQYLDRAMNQDNVWAVVIADALRRQIEQRHLQDNFVYVHEAISDPSPFQYLLPFAKPTSYYSVGGGSLGWSFGATIGIKEEERGVQGIGTKLVVAVTGDGSSLFYPQAWWTAAHRNLGILYIITNNSEYHTLQVGLGTIVQVYGEALGYDWKPRTMDPGYLTIRGPQPDFVGIAKAMAGIEGRHVEHPAEVNKAVGDAVRYVLETGKSFVLEIKTVGLSSQQQPPDTIDDRVITPSLWTQPHLDWVHSGPGSARRPGDTALIC</sequence>
<dbReference type="Proteomes" id="UP001302676">
    <property type="component" value="Unassembled WGS sequence"/>
</dbReference>
<dbReference type="Pfam" id="PF00205">
    <property type="entry name" value="TPP_enzyme_M"/>
    <property type="match status" value="1"/>
</dbReference>
<dbReference type="InterPro" id="IPR012000">
    <property type="entry name" value="Thiamin_PyroP_enz_cen_dom"/>
</dbReference>
<evidence type="ECO:0000256" key="2">
    <source>
        <dbReference type="ARBA" id="ARBA00023052"/>
    </source>
</evidence>
<dbReference type="GO" id="GO:0003984">
    <property type="term" value="F:acetolactate synthase activity"/>
    <property type="evidence" value="ECO:0007669"/>
    <property type="project" value="TreeGrafter"/>
</dbReference>
<dbReference type="InterPro" id="IPR045229">
    <property type="entry name" value="TPP_enz"/>
</dbReference>
<dbReference type="Gene3D" id="3.40.50.970">
    <property type="match status" value="2"/>
</dbReference>
<dbReference type="SUPFAM" id="SSF52467">
    <property type="entry name" value="DHS-like NAD/FAD-binding domain"/>
    <property type="match status" value="1"/>
</dbReference>
<feature type="domain" description="Thiamine pyrophosphate enzyme N-terminal TPP-binding" evidence="6">
    <location>
        <begin position="55"/>
        <end position="160"/>
    </location>
</feature>
<dbReference type="GO" id="GO:0000287">
    <property type="term" value="F:magnesium ion binding"/>
    <property type="evidence" value="ECO:0007669"/>
    <property type="project" value="InterPro"/>
</dbReference>
<dbReference type="RefSeq" id="XP_062633002.1">
    <property type="nucleotide sequence ID" value="XM_062784988.1"/>
</dbReference>
<evidence type="ECO:0000259" key="5">
    <source>
        <dbReference type="Pfam" id="PF02775"/>
    </source>
</evidence>
<evidence type="ECO:0000259" key="4">
    <source>
        <dbReference type="Pfam" id="PF00205"/>
    </source>
</evidence>
<dbReference type="EMBL" id="MU853655">
    <property type="protein sequence ID" value="KAK4139631.1"/>
    <property type="molecule type" value="Genomic_DNA"/>
</dbReference>
<dbReference type="PANTHER" id="PTHR18968:SF133">
    <property type="entry name" value="BENZOYLFORMATE DECARBOXYLASE"/>
    <property type="match status" value="1"/>
</dbReference>
<dbReference type="GeneID" id="87821601"/>
<evidence type="ECO:0000256" key="3">
    <source>
        <dbReference type="RuleBase" id="RU362132"/>
    </source>
</evidence>
<dbReference type="CDD" id="cd07035">
    <property type="entry name" value="TPP_PYR_POX_like"/>
    <property type="match status" value="1"/>
</dbReference>
<dbReference type="InterPro" id="IPR012001">
    <property type="entry name" value="Thiamin_PyroP_enz_TPP-bd_dom"/>
</dbReference>
<reference evidence="7" key="1">
    <citation type="journal article" date="2023" name="Mol. Phylogenet. Evol.">
        <title>Genome-scale phylogeny and comparative genomics of the fungal order Sordariales.</title>
        <authorList>
            <person name="Hensen N."/>
            <person name="Bonometti L."/>
            <person name="Westerberg I."/>
            <person name="Brannstrom I.O."/>
            <person name="Guillou S."/>
            <person name="Cros-Aarteil S."/>
            <person name="Calhoun S."/>
            <person name="Haridas S."/>
            <person name="Kuo A."/>
            <person name="Mondo S."/>
            <person name="Pangilinan J."/>
            <person name="Riley R."/>
            <person name="LaButti K."/>
            <person name="Andreopoulos B."/>
            <person name="Lipzen A."/>
            <person name="Chen C."/>
            <person name="Yan M."/>
            <person name="Daum C."/>
            <person name="Ng V."/>
            <person name="Clum A."/>
            <person name="Steindorff A."/>
            <person name="Ohm R.A."/>
            <person name="Martin F."/>
            <person name="Silar P."/>
            <person name="Natvig D.O."/>
            <person name="Lalanne C."/>
            <person name="Gautier V."/>
            <person name="Ament-Velasquez S.L."/>
            <person name="Kruys A."/>
            <person name="Hutchinson M.I."/>
            <person name="Powell A.J."/>
            <person name="Barry K."/>
            <person name="Miller A.N."/>
            <person name="Grigoriev I.V."/>
            <person name="Debuchy R."/>
            <person name="Gladieux P."/>
            <person name="Hiltunen Thoren M."/>
            <person name="Johannesson H."/>
        </authorList>
    </citation>
    <scope>NUCLEOTIDE SEQUENCE</scope>
    <source>
        <strain evidence="7">CBS 141.50</strain>
    </source>
</reference>